<reference evidence="2 3" key="1">
    <citation type="submission" date="2018-09" db="EMBL/GenBank/DDBJ databases">
        <authorList>
            <person name="Tagini F."/>
        </authorList>
    </citation>
    <scope>NUCLEOTIDE SEQUENCE [LARGE SCALE GENOMIC DNA]</scope>
    <source>
        <strain evidence="2 3">MK13</strain>
    </source>
</reference>
<gene>
    <name evidence="2" type="ORF">LAUMK13_05493</name>
</gene>
<evidence type="ECO:0000313" key="2">
    <source>
        <dbReference type="EMBL" id="VBA45523.1"/>
    </source>
</evidence>
<feature type="compositionally biased region" description="Basic and acidic residues" evidence="1">
    <location>
        <begin position="82"/>
        <end position="105"/>
    </location>
</feature>
<accession>A0A498QI32</accession>
<dbReference type="EMBL" id="UPHQ01000296">
    <property type="protein sequence ID" value="VBA45523.1"/>
    <property type="molecule type" value="Genomic_DNA"/>
</dbReference>
<evidence type="ECO:0000256" key="1">
    <source>
        <dbReference type="SAM" id="MobiDB-lite"/>
    </source>
</evidence>
<keyword evidence="3" id="KW-1185">Reference proteome</keyword>
<feature type="region of interest" description="Disordered" evidence="1">
    <location>
        <begin position="65"/>
        <end position="136"/>
    </location>
</feature>
<organism evidence="2 3">
    <name type="scientific">Mycobacterium innocens</name>
    <dbReference type="NCBI Taxonomy" id="2341083"/>
    <lineage>
        <taxon>Bacteria</taxon>
        <taxon>Bacillati</taxon>
        <taxon>Actinomycetota</taxon>
        <taxon>Actinomycetes</taxon>
        <taxon>Mycobacteriales</taxon>
        <taxon>Mycobacteriaceae</taxon>
        <taxon>Mycobacterium</taxon>
    </lineage>
</organism>
<name>A0A498QI32_9MYCO</name>
<proteinExistence type="predicted"/>
<dbReference type="AlphaFoldDB" id="A0A498QI32"/>
<evidence type="ECO:0000313" key="3">
    <source>
        <dbReference type="Proteomes" id="UP000267289"/>
    </source>
</evidence>
<protein>
    <submittedName>
        <fullName evidence="2">Uncharacterized protein</fullName>
    </submittedName>
</protein>
<sequence length="216" mass="24043">MPLRPHPRALDVGGQRLQQLGHVVVGDGHPLGDTGGARGVDEVSDILGARGRQAGVRVGVDAGILDIDDPQVEPVEPRPQARRGDRGDRGGIGEHEPDPGRRQNRVDGQVGRPGFQHRQHRHDPLRRPLHQQPHTRTRARTVAGQQVRQPVSRLLQLAVGHRAAPEADRHRLRGARDLRGKQRWNRHRRWCGLGQHRAVADGIQVDAFLLVEQVDR</sequence>
<dbReference type="Proteomes" id="UP000267289">
    <property type="component" value="Unassembled WGS sequence"/>
</dbReference>
<feature type="compositionally biased region" description="Basic residues" evidence="1">
    <location>
        <begin position="115"/>
        <end position="136"/>
    </location>
</feature>
<dbReference type="AntiFam" id="ANF00178">
    <property type="entry name" value="Shadow ORF (opposite dhbF)"/>
</dbReference>